<dbReference type="EMBL" id="UGSG01000001">
    <property type="protein sequence ID" value="SUA78201.1"/>
    <property type="molecule type" value="Genomic_DNA"/>
</dbReference>
<protein>
    <submittedName>
        <fullName evidence="1">Uncharacterized protein</fullName>
    </submittedName>
</protein>
<accession>A0A378YP11</accession>
<sequence length="97" mass="11142">MLESPLDDLARLDRSAIDRGAEHVAVFDQPMTRIEKQDREDLVVEAGVQLGAQVLLDRRRRTELSTALHLLARDQVCGLRDLVRRRRRVIALIVTHH</sequence>
<name>A0A378YP11_9BURK</name>
<reference evidence="1 2" key="1">
    <citation type="submission" date="2018-06" db="EMBL/GenBank/DDBJ databases">
        <authorList>
            <consortium name="Pathogen Informatics"/>
            <person name="Doyle S."/>
        </authorList>
    </citation>
    <scope>NUCLEOTIDE SEQUENCE [LARGE SCALE GENOMIC DNA]</scope>
    <source>
        <strain evidence="1 2">NCTC13160</strain>
    </source>
</reference>
<dbReference type="KEGG" id="ppnm:LV28_12195"/>
<organism evidence="1 2">
    <name type="scientific">Pandoraea pnomenusa</name>
    <dbReference type="NCBI Taxonomy" id="93220"/>
    <lineage>
        <taxon>Bacteria</taxon>
        <taxon>Pseudomonadati</taxon>
        <taxon>Pseudomonadota</taxon>
        <taxon>Betaproteobacteria</taxon>
        <taxon>Burkholderiales</taxon>
        <taxon>Burkholderiaceae</taxon>
        <taxon>Pandoraea</taxon>
    </lineage>
</organism>
<proteinExistence type="predicted"/>
<gene>
    <name evidence="1" type="ORF">NCTC13160_02401</name>
</gene>
<evidence type="ECO:0000313" key="1">
    <source>
        <dbReference type="EMBL" id="SUA78201.1"/>
    </source>
</evidence>
<dbReference type="Proteomes" id="UP000254573">
    <property type="component" value="Unassembled WGS sequence"/>
</dbReference>
<dbReference type="AlphaFoldDB" id="A0A378YP11"/>
<evidence type="ECO:0000313" key="2">
    <source>
        <dbReference type="Proteomes" id="UP000254573"/>
    </source>
</evidence>